<keyword evidence="8" id="KW-1185">Reference proteome</keyword>
<sequence>MKENMGNLSFQCYRPKKKKRKILVIGPVPGQKESEIIFPPTLLRKKTFTYENIPYM</sequence>
<evidence type="ECO:0000256" key="2">
    <source>
        <dbReference type="ARBA" id="ARBA00022531"/>
    </source>
</evidence>
<evidence type="ECO:0000256" key="3">
    <source>
        <dbReference type="ARBA" id="ARBA00022692"/>
    </source>
</evidence>
<dbReference type="PANTHER" id="PTHR33288:SF10">
    <property type="entry name" value="CYTOCHROME F"/>
    <property type="match status" value="1"/>
</dbReference>
<reference evidence="7 8" key="1">
    <citation type="journal article" date="2022" name="Nat. Plants">
        <title>Genomes of leafy and leafless Platanthera orchids illuminate the evolution of mycoheterotrophy.</title>
        <authorList>
            <person name="Li M.H."/>
            <person name="Liu K.W."/>
            <person name="Li Z."/>
            <person name="Lu H.C."/>
            <person name="Ye Q.L."/>
            <person name="Zhang D."/>
            <person name="Wang J.Y."/>
            <person name="Li Y.F."/>
            <person name="Zhong Z.M."/>
            <person name="Liu X."/>
            <person name="Yu X."/>
            <person name="Liu D.K."/>
            <person name="Tu X.D."/>
            <person name="Liu B."/>
            <person name="Hao Y."/>
            <person name="Liao X.Y."/>
            <person name="Jiang Y.T."/>
            <person name="Sun W.H."/>
            <person name="Chen J."/>
            <person name="Chen Y.Q."/>
            <person name="Ai Y."/>
            <person name="Zhai J.W."/>
            <person name="Wu S.S."/>
            <person name="Zhou Z."/>
            <person name="Hsiao Y.Y."/>
            <person name="Wu W.L."/>
            <person name="Chen Y.Y."/>
            <person name="Lin Y.F."/>
            <person name="Hsu J.L."/>
            <person name="Li C.Y."/>
            <person name="Wang Z.W."/>
            <person name="Zhao X."/>
            <person name="Zhong W.Y."/>
            <person name="Ma X.K."/>
            <person name="Ma L."/>
            <person name="Huang J."/>
            <person name="Chen G.Z."/>
            <person name="Huang M.Z."/>
            <person name="Huang L."/>
            <person name="Peng D.H."/>
            <person name="Luo Y.B."/>
            <person name="Zou S.Q."/>
            <person name="Chen S.P."/>
            <person name="Lan S."/>
            <person name="Tsai W.C."/>
            <person name="Van de Peer Y."/>
            <person name="Liu Z.J."/>
        </authorList>
    </citation>
    <scope>NUCLEOTIDE SEQUENCE [LARGE SCALE GENOMIC DNA]</scope>
    <source>
        <strain evidence="7">Lor287</strain>
    </source>
</reference>
<proteinExistence type="predicted"/>
<comment type="caution">
    <text evidence="7">The sequence shown here is derived from an EMBL/GenBank/DDBJ whole genome shotgun (WGS) entry which is preliminary data.</text>
</comment>
<dbReference type="EMBL" id="JBBWWQ010000005">
    <property type="protein sequence ID" value="KAK8946846.1"/>
    <property type="molecule type" value="Genomic_DNA"/>
</dbReference>
<name>A0AAP0G9W1_9ASPA</name>
<evidence type="ECO:0000313" key="7">
    <source>
        <dbReference type="EMBL" id="KAK8946846.1"/>
    </source>
</evidence>
<gene>
    <name evidence="7" type="primary">petA</name>
    <name evidence="7" type="ORF">KSP39_PZI007194</name>
</gene>
<dbReference type="GO" id="GO:0015979">
    <property type="term" value="P:photosynthesis"/>
    <property type="evidence" value="ECO:0007669"/>
    <property type="project" value="UniProtKB-KW"/>
</dbReference>
<dbReference type="GO" id="GO:0009535">
    <property type="term" value="C:chloroplast thylakoid membrane"/>
    <property type="evidence" value="ECO:0007669"/>
    <property type="project" value="TreeGrafter"/>
</dbReference>
<keyword evidence="4" id="KW-1133">Transmembrane helix</keyword>
<keyword evidence="5" id="KW-0793">Thylakoid</keyword>
<evidence type="ECO:0000256" key="1">
    <source>
        <dbReference type="ARBA" id="ARBA00004370"/>
    </source>
</evidence>
<evidence type="ECO:0000256" key="4">
    <source>
        <dbReference type="ARBA" id="ARBA00022989"/>
    </source>
</evidence>
<evidence type="ECO:0000256" key="5">
    <source>
        <dbReference type="ARBA" id="ARBA00023078"/>
    </source>
</evidence>
<keyword evidence="6" id="KW-0472">Membrane</keyword>
<dbReference type="Proteomes" id="UP001418222">
    <property type="component" value="Unassembled WGS sequence"/>
</dbReference>
<dbReference type="PANTHER" id="PTHR33288">
    <property type="match status" value="1"/>
</dbReference>
<dbReference type="AlphaFoldDB" id="A0AAP0G9W1"/>
<keyword evidence="2" id="KW-0602">Photosynthesis</keyword>
<evidence type="ECO:0000256" key="6">
    <source>
        <dbReference type="ARBA" id="ARBA00023136"/>
    </source>
</evidence>
<accession>A0AAP0G9W1</accession>
<dbReference type="SUPFAM" id="SSF49441">
    <property type="entry name" value="Cytochrome f, large domain"/>
    <property type="match status" value="1"/>
</dbReference>
<comment type="subcellular location">
    <subcellularLocation>
        <location evidence="1">Membrane</location>
    </subcellularLocation>
</comment>
<keyword evidence="3" id="KW-0812">Transmembrane</keyword>
<evidence type="ECO:0000313" key="8">
    <source>
        <dbReference type="Proteomes" id="UP001418222"/>
    </source>
</evidence>
<dbReference type="Gene3D" id="2.60.40.830">
    <property type="entry name" value="Cytochrome f large domain"/>
    <property type="match status" value="1"/>
</dbReference>
<dbReference type="InterPro" id="IPR036826">
    <property type="entry name" value="Cyt_f_lg_dom_sf"/>
</dbReference>
<organism evidence="7 8">
    <name type="scientific">Platanthera zijinensis</name>
    <dbReference type="NCBI Taxonomy" id="2320716"/>
    <lineage>
        <taxon>Eukaryota</taxon>
        <taxon>Viridiplantae</taxon>
        <taxon>Streptophyta</taxon>
        <taxon>Embryophyta</taxon>
        <taxon>Tracheophyta</taxon>
        <taxon>Spermatophyta</taxon>
        <taxon>Magnoliopsida</taxon>
        <taxon>Liliopsida</taxon>
        <taxon>Asparagales</taxon>
        <taxon>Orchidaceae</taxon>
        <taxon>Orchidoideae</taxon>
        <taxon>Orchideae</taxon>
        <taxon>Orchidinae</taxon>
        <taxon>Platanthera</taxon>
    </lineage>
</organism>
<protein>
    <submittedName>
        <fullName evidence="7">Apocytochrome f</fullName>
    </submittedName>
</protein>